<dbReference type="OrthoDB" id="2789670at2759"/>
<keyword evidence="5 14" id="KW-0349">Heme</keyword>
<comment type="cofactor">
    <cofactor evidence="1 14">
        <name>heme</name>
        <dbReference type="ChEBI" id="CHEBI:30413"/>
    </cofactor>
</comment>
<keyword evidence="7" id="KW-0256">Endoplasmic reticulum</keyword>
<evidence type="ECO:0000313" key="17">
    <source>
        <dbReference type="EMBL" id="KHN73974.1"/>
    </source>
</evidence>
<dbReference type="CDD" id="cd11055">
    <property type="entry name" value="CYP3A-like"/>
    <property type="match status" value="1"/>
</dbReference>
<feature type="binding site" description="axial binding residue" evidence="14">
    <location>
        <position position="477"/>
    </location>
    <ligand>
        <name>heme</name>
        <dbReference type="ChEBI" id="CHEBI:30413"/>
    </ligand>
    <ligandPart>
        <name>Fe</name>
        <dbReference type="ChEBI" id="CHEBI:18248"/>
    </ligandPart>
</feature>
<dbReference type="InterPro" id="IPR017972">
    <property type="entry name" value="Cyt_P450_CS"/>
</dbReference>
<keyword evidence="18" id="KW-1185">Reference proteome</keyword>
<dbReference type="EMBL" id="JPKZ01002986">
    <property type="protein sequence ID" value="KHN73974.1"/>
    <property type="molecule type" value="Genomic_DNA"/>
</dbReference>
<evidence type="ECO:0000256" key="12">
    <source>
        <dbReference type="ARBA" id="ARBA00023136"/>
    </source>
</evidence>
<dbReference type="InterPro" id="IPR050705">
    <property type="entry name" value="Cytochrome_P450_3A"/>
</dbReference>
<evidence type="ECO:0000256" key="4">
    <source>
        <dbReference type="ARBA" id="ARBA00010617"/>
    </source>
</evidence>
<comment type="subcellular location">
    <subcellularLocation>
        <location evidence="3">Endoplasmic reticulum membrane</location>
        <topology evidence="3">Peripheral membrane protein</topology>
    </subcellularLocation>
    <subcellularLocation>
        <location evidence="2">Microsome membrane</location>
        <topology evidence="2">Peripheral membrane protein</topology>
    </subcellularLocation>
</comment>
<evidence type="ECO:0000256" key="3">
    <source>
        <dbReference type="ARBA" id="ARBA00004406"/>
    </source>
</evidence>
<comment type="caution">
    <text evidence="17">The sequence shown here is derived from an EMBL/GenBank/DDBJ whole genome shotgun (WGS) entry which is preliminary data.</text>
</comment>
<evidence type="ECO:0000256" key="15">
    <source>
        <dbReference type="RuleBase" id="RU000461"/>
    </source>
</evidence>
<name>A0A0B2UXM3_TOXCA</name>
<evidence type="ECO:0000256" key="1">
    <source>
        <dbReference type="ARBA" id="ARBA00001971"/>
    </source>
</evidence>
<keyword evidence="12 16" id="KW-0472">Membrane</keyword>
<sequence length="533" mass="61149">MIGFGEAAAVLIFFVCVSFVIFNGTIGGVTCIVALLAYFLWTKRLNEYWIRRGIPAPKPNFFFGNFLQMSKGIHLYDLENAKKYGPVYGGTLIGLRELNVCDVDMLRRILIQDFAAFPNRVIADYFIGNQAIRRNMVNVMRDQHWKDVRKTITPAFTPGRIEKMFPIMSRCIRTAESILDDCIKNSNGIFEAKKFFGHFSMDIIAQSAFGVDLSTQRDHDSKFVYYAKKMFELKFVDYRIMLLTLFPNLARLVERSFNFQLIGNSCDAFFEDVLRRIVEQRRKNPRKVNPDFLQLLLDTVEGSDSVEVDEELMNEAVASGKKVALTEGELIAQGYLFLVAGYETTATTLQFIIYSLAANPHVQEIAHKQIVDTVGDKEVIGHDDIMKMPYIEQVMNETLRMYPPVPRNDRKCKSNITLKGTTIEKDTFVFVPTFALHYDERYYPNPQVFDPDRFSPTEKAKRDPLTFVPFGIGPRTCMGMRFAQMEIRLTLAYLLRKFEFSVPEDLLGKPLELDTTGMTKSKGPTFITVKRRN</sequence>
<keyword evidence="6 14" id="KW-0479">Metal-binding</keyword>
<dbReference type="GO" id="GO:0005789">
    <property type="term" value="C:endoplasmic reticulum membrane"/>
    <property type="evidence" value="ECO:0007669"/>
    <property type="project" value="UniProtKB-SubCell"/>
</dbReference>
<evidence type="ECO:0000256" key="2">
    <source>
        <dbReference type="ARBA" id="ARBA00004174"/>
    </source>
</evidence>
<evidence type="ECO:0000256" key="9">
    <source>
        <dbReference type="ARBA" id="ARBA00023002"/>
    </source>
</evidence>
<dbReference type="GO" id="GO:0008395">
    <property type="term" value="F:steroid hydroxylase activity"/>
    <property type="evidence" value="ECO:0007669"/>
    <property type="project" value="TreeGrafter"/>
</dbReference>
<dbReference type="PROSITE" id="PS00086">
    <property type="entry name" value="CYTOCHROME_P450"/>
    <property type="match status" value="1"/>
</dbReference>
<dbReference type="Gene3D" id="1.10.630.10">
    <property type="entry name" value="Cytochrome P450"/>
    <property type="match status" value="1"/>
</dbReference>
<organism evidence="17 18">
    <name type="scientific">Toxocara canis</name>
    <name type="common">Canine roundworm</name>
    <dbReference type="NCBI Taxonomy" id="6265"/>
    <lineage>
        <taxon>Eukaryota</taxon>
        <taxon>Metazoa</taxon>
        <taxon>Ecdysozoa</taxon>
        <taxon>Nematoda</taxon>
        <taxon>Chromadorea</taxon>
        <taxon>Rhabditida</taxon>
        <taxon>Spirurina</taxon>
        <taxon>Ascaridomorpha</taxon>
        <taxon>Ascaridoidea</taxon>
        <taxon>Toxocaridae</taxon>
        <taxon>Toxocara</taxon>
    </lineage>
</organism>
<evidence type="ECO:0000256" key="6">
    <source>
        <dbReference type="ARBA" id="ARBA00022723"/>
    </source>
</evidence>
<keyword evidence="16" id="KW-0812">Transmembrane</keyword>
<evidence type="ECO:0000256" key="7">
    <source>
        <dbReference type="ARBA" id="ARBA00022824"/>
    </source>
</evidence>
<dbReference type="InterPro" id="IPR002401">
    <property type="entry name" value="Cyt_P450_E_grp-I"/>
</dbReference>
<dbReference type="GO" id="GO:0020037">
    <property type="term" value="F:heme binding"/>
    <property type="evidence" value="ECO:0007669"/>
    <property type="project" value="InterPro"/>
</dbReference>
<evidence type="ECO:0000256" key="16">
    <source>
        <dbReference type="SAM" id="Phobius"/>
    </source>
</evidence>
<keyword evidence="16" id="KW-1133">Transmembrane helix</keyword>
<keyword evidence="11 15" id="KW-0503">Monooxygenase</keyword>
<dbReference type="SUPFAM" id="SSF48264">
    <property type="entry name" value="Cytochrome P450"/>
    <property type="match status" value="1"/>
</dbReference>
<feature type="transmembrane region" description="Helical" evidence="16">
    <location>
        <begin position="12"/>
        <end position="41"/>
    </location>
</feature>
<gene>
    <name evidence="17" type="primary">CYP3A24</name>
    <name evidence="17" type="ORF">Tcan_10807</name>
</gene>
<evidence type="ECO:0000256" key="11">
    <source>
        <dbReference type="ARBA" id="ARBA00023033"/>
    </source>
</evidence>
<dbReference type="FunFam" id="1.10.630.10:FF:000042">
    <property type="entry name" value="Cytochrome P450"/>
    <property type="match status" value="1"/>
</dbReference>
<dbReference type="Pfam" id="PF00067">
    <property type="entry name" value="p450"/>
    <property type="match status" value="1"/>
</dbReference>
<dbReference type="GO" id="GO:0005506">
    <property type="term" value="F:iron ion binding"/>
    <property type="evidence" value="ECO:0007669"/>
    <property type="project" value="InterPro"/>
</dbReference>
<dbReference type="STRING" id="6265.A0A0B2UXM3"/>
<evidence type="ECO:0000313" key="18">
    <source>
        <dbReference type="Proteomes" id="UP000031036"/>
    </source>
</evidence>
<accession>A0A0B2UXM3</accession>
<evidence type="ECO:0000256" key="13">
    <source>
        <dbReference type="ARBA" id="ARBA00043906"/>
    </source>
</evidence>
<dbReference type="PRINTS" id="PR00463">
    <property type="entry name" value="EP450I"/>
</dbReference>
<dbReference type="InterPro" id="IPR036396">
    <property type="entry name" value="Cyt_P450_sf"/>
</dbReference>
<dbReference type="PRINTS" id="PR00385">
    <property type="entry name" value="P450"/>
</dbReference>
<evidence type="ECO:0000256" key="8">
    <source>
        <dbReference type="ARBA" id="ARBA00022848"/>
    </source>
</evidence>
<protein>
    <submittedName>
        <fullName evidence="17">Cytochrome P450 3A24</fullName>
    </submittedName>
</protein>
<comment type="function">
    <text evidence="13">Cytochromes P450 are a group of heme-thiolate monooxygenases. They oxidize a variety of structurally unrelated compounds, including steroids, fatty acids, and xenobiotics.</text>
</comment>
<dbReference type="GO" id="GO:0016705">
    <property type="term" value="F:oxidoreductase activity, acting on paired donors, with incorporation or reduction of molecular oxygen"/>
    <property type="evidence" value="ECO:0007669"/>
    <property type="project" value="InterPro"/>
</dbReference>
<keyword evidence="8" id="KW-0492">Microsome</keyword>
<dbReference type="PANTHER" id="PTHR24302">
    <property type="entry name" value="CYTOCHROME P450 FAMILY 3"/>
    <property type="match status" value="1"/>
</dbReference>
<keyword evidence="9 15" id="KW-0560">Oxidoreductase</keyword>
<proteinExistence type="inferred from homology"/>
<reference evidence="17 18" key="1">
    <citation type="submission" date="2014-11" db="EMBL/GenBank/DDBJ databases">
        <title>Genetic blueprint of the zoonotic pathogen Toxocara canis.</title>
        <authorList>
            <person name="Zhu X.-Q."/>
            <person name="Korhonen P.K."/>
            <person name="Cai H."/>
            <person name="Young N.D."/>
            <person name="Nejsum P."/>
            <person name="von Samson-Himmelstjerna G."/>
            <person name="Boag P.R."/>
            <person name="Tan P."/>
            <person name="Li Q."/>
            <person name="Min J."/>
            <person name="Yang Y."/>
            <person name="Wang X."/>
            <person name="Fang X."/>
            <person name="Hall R.S."/>
            <person name="Hofmann A."/>
            <person name="Sternberg P.W."/>
            <person name="Jex A.R."/>
            <person name="Gasser R.B."/>
        </authorList>
    </citation>
    <scope>NUCLEOTIDE SEQUENCE [LARGE SCALE GENOMIC DNA]</scope>
    <source>
        <strain evidence="17">PN_DK_2014</strain>
    </source>
</reference>
<dbReference type="AlphaFoldDB" id="A0A0B2UXM3"/>
<evidence type="ECO:0000256" key="10">
    <source>
        <dbReference type="ARBA" id="ARBA00023004"/>
    </source>
</evidence>
<evidence type="ECO:0000256" key="5">
    <source>
        <dbReference type="ARBA" id="ARBA00022617"/>
    </source>
</evidence>
<comment type="similarity">
    <text evidence="4 15">Belongs to the cytochrome P450 family.</text>
</comment>
<dbReference type="InterPro" id="IPR001128">
    <property type="entry name" value="Cyt_P450"/>
</dbReference>
<keyword evidence="10 14" id="KW-0408">Iron</keyword>
<evidence type="ECO:0000256" key="14">
    <source>
        <dbReference type="PIRSR" id="PIRSR602401-1"/>
    </source>
</evidence>
<dbReference type="PANTHER" id="PTHR24302:SF15">
    <property type="entry name" value="FATTY-ACID PEROXYGENASE"/>
    <property type="match status" value="1"/>
</dbReference>
<dbReference type="Proteomes" id="UP000031036">
    <property type="component" value="Unassembled WGS sequence"/>
</dbReference>